<comment type="caution">
    <text evidence="1">The sequence shown here is derived from an EMBL/GenBank/DDBJ whole genome shotgun (WGS) entry which is preliminary data.</text>
</comment>
<evidence type="ECO:0000313" key="1">
    <source>
        <dbReference type="EMBL" id="KAF4135310.1"/>
    </source>
</evidence>
<dbReference type="EMBL" id="JAACNO010002170">
    <property type="protein sequence ID" value="KAF4135310.1"/>
    <property type="molecule type" value="Genomic_DNA"/>
</dbReference>
<dbReference type="AlphaFoldDB" id="A0A8S9U3Z4"/>
<evidence type="ECO:0000313" key="2">
    <source>
        <dbReference type="Proteomes" id="UP000704712"/>
    </source>
</evidence>
<organism evidence="1 2">
    <name type="scientific">Phytophthora infestans</name>
    <name type="common">Potato late blight agent</name>
    <name type="synonym">Botrytis infestans</name>
    <dbReference type="NCBI Taxonomy" id="4787"/>
    <lineage>
        <taxon>Eukaryota</taxon>
        <taxon>Sar</taxon>
        <taxon>Stramenopiles</taxon>
        <taxon>Oomycota</taxon>
        <taxon>Peronosporomycetes</taxon>
        <taxon>Peronosporales</taxon>
        <taxon>Peronosporaceae</taxon>
        <taxon>Phytophthora</taxon>
    </lineage>
</organism>
<accession>A0A8S9U3Z4</accession>
<sequence length="130" mass="15226">MRNIKTDHYVLEKLALAGVTGKTLTRDSKFKIFQKVKVDGWLKEEASTTTVWEHLGLHRLPITDVEKADELSTFVKYVTALNEKTKKIHYEKWPKLFEEGSREKLAAKSYILKKLKRNDVDRRIMLGVYM</sequence>
<dbReference type="Proteomes" id="UP000704712">
    <property type="component" value="Unassembled WGS sequence"/>
</dbReference>
<proteinExistence type="predicted"/>
<reference evidence="1" key="1">
    <citation type="submission" date="2020-03" db="EMBL/GenBank/DDBJ databases">
        <title>Hybrid Assembly of Korean Phytophthora infestans isolates.</title>
        <authorList>
            <person name="Prokchorchik M."/>
            <person name="Lee Y."/>
            <person name="Seo J."/>
            <person name="Cho J.-H."/>
            <person name="Park Y.-E."/>
            <person name="Jang D.-C."/>
            <person name="Im J.-S."/>
            <person name="Choi J.-G."/>
            <person name="Park H.-J."/>
            <person name="Lee G.-B."/>
            <person name="Lee Y.-G."/>
            <person name="Hong S.-Y."/>
            <person name="Cho K."/>
            <person name="Sohn K.H."/>
        </authorList>
    </citation>
    <scope>NUCLEOTIDE SEQUENCE</scope>
    <source>
        <strain evidence="1">KR_2_A2</strain>
    </source>
</reference>
<gene>
    <name evidence="1" type="ORF">GN958_ATG15498</name>
</gene>
<protein>
    <submittedName>
        <fullName evidence="1">Uncharacterized protein</fullName>
    </submittedName>
</protein>
<name>A0A8S9U3Z4_PHYIN</name>